<evidence type="ECO:0000256" key="9">
    <source>
        <dbReference type="ARBA" id="ARBA00023204"/>
    </source>
</evidence>
<comment type="similarity">
    <text evidence="2 17">Belongs to the Nudix hydrolase family.</text>
</comment>
<organism evidence="19 20">
    <name type="scientific">Novosphingobium organovorum</name>
    <dbReference type="NCBI Taxonomy" id="2930092"/>
    <lineage>
        <taxon>Bacteria</taxon>
        <taxon>Pseudomonadati</taxon>
        <taxon>Pseudomonadota</taxon>
        <taxon>Alphaproteobacteria</taxon>
        <taxon>Sphingomonadales</taxon>
        <taxon>Sphingomonadaceae</taxon>
        <taxon>Novosphingobium</taxon>
    </lineage>
</organism>
<evidence type="ECO:0000256" key="11">
    <source>
        <dbReference type="ARBA" id="ARBA00036904"/>
    </source>
</evidence>
<feature type="domain" description="Nudix hydrolase" evidence="18">
    <location>
        <begin position="1"/>
        <end position="134"/>
    </location>
</feature>
<evidence type="ECO:0000313" key="19">
    <source>
        <dbReference type="EMBL" id="MCJ2183050.1"/>
    </source>
</evidence>
<evidence type="ECO:0000256" key="2">
    <source>
        <dbReference type="ARBA" id="ARBA00005582"/>
    </source>
</evidence>
<dbReference type="Pfam" id="PF00293">
    <property type="entry name" value="NUDIX"/>
    <property type="match status" value="1"/>
</dbReference>
<dbReference type="PROSITE" id="PS51462">
    <property type="entry name" value="NUDIX"/>
    <property type="match status" value="1"/>
</dbReference>
<keyword evidence="4" id="KW-0235">DNA replication</keyword>
<evidence type="ECO:0000256" key="5">
    <source>
        <dbReference type="ARBA" id="ARBA00022723"/>
    </source>
</evidence>
<dbReference type="CDD" id="cd03425">
    <property type="entry name" value="NUDIX_MutT_NudA_like"/>
    <property type="match status" value="1"/>
</dbReference>
<dbReference type="InterPro" id="IPR020084">
    <property type="entry name" value="NUDIX_hydrolase_CS"/>
</dbReference>
<keyword evidence="7 17" id="KW-0378">Hydrolase</keyword>
<evidence type="ECO:0000256" key="16">
    <source>
        <dbReference type="ARBA" id="ARBA00042798"/>
    </source>
</evidence>
<evidence type="ECO:0000259" key="18">
    <source>
        <dbReference type="PROSITE" id="PS51462"/>
    </source>
</evidence>
<protein>
    <recommendedName>
        <fullName evidence="13">8-oxo-dGTP diphosphatase</fullName>
        <ecNumber evidence="12">3.6.1.55</ecNumber>
    </recommendedName>
    <alternativeName>
        <fullName evidence="16">7,8-dihydro-8-oxoguanine-triphosphatase</fullName>
    </alternativeName>
    <alternativeName>
        <fullName evidence="15">Mutator protein MutT</fullName>
    </alternativeName>
    <alternativeName>
        <fullName evidence="14">dGTP pyrophosphohydrolase</fullName>
    </alternativeName>
</protein>
<accession>A0ABT0BDC3</accession>
<evidence type="ECO:0000256" key="17">
    <source>
        <dbReference type="RuleBase" id="RU003476"/>
    </source>
</evidence>
<keyword evidence="6" id="KW-0227">DNA damage</keyword>
<keyword evidence="8" id="KW-0460">Magnesium</keyword>
<evidence type="ECO:0000313" key="20">
    <source>
        <dbReference type="Proteomes" id="UP001162881"/>
    </source>
</evidence>
<proteinExistence type="inferred from homology"/>
<dbReference type="InterPro" id="IPR015797">
    <property type="entry name" value="NUDIX_hydrolase-like_dom_sf"/>
</dbReference>
<comment type="catalytic activity">
    <reaction evidence="10">
        <text>8-oxo-dGTP + H2O = 8-oxo-dGMP + diphosphate + H(+)</text>
        <dbReference type="Rhea" id="RHEA:31575"/>
        <dbReference type="ChEBI" id="CHEBI:15377"/>
        <dbReference type="ChEBI" id="CHEBI:15378"/>
        <dbReference type="ChEBI" id="CHEBI:33019"/>
        <dbReference type="ChEBI" id="CHEBI:63224"/>
        <dbReference type="ChEBI" id="CHEBI:77896"/>
        <dbReference type="EC" id="3.6.1.55"/>
    </reaction>
</comment>
<evidence type="ECO:0000256" key="7">
    <source>
        <dbReference type="ARBA" id="ARBA00022801"/>
    </source>
</evidence>
<sequence length="153" mass="16583">MAPDGRILLQKRPAHTMHGGLWEFPGGKVDPGESAEQAAVREMEEELGVVLKPEDLVPVGFASGALGADTEEGSSQERSPMRGIVILLYLCRSWQGVPAPREGGEAGWFESQAIADLAMPPLDYPLASALKVRLSADFEKSHELGVDRVRFPF</sequence>
<dbReference type="EMBL" id="JALHLF010000033">
    <property type="protein sequence ID" value="MCJ2183050.1"/>
    <property type="molecule type" value="Genomic_DNA"/>
</dbReference>
<dbReference type="PROSITE" id="PS00893">
    <property type="entry name" value="NUDIX_BOX"/>
    <property type="match status" value="1"/>
</dbReference>
<evidence type="ECO:0000256" key="6">
    <source>
        <dbReference type="ARBA" id="ARBA00022763"/>
    </source>
</evidence>
<name>A0ABT0BDC3_9SPHN</name>
<dbReference type="PANTHER" id="PTHR47707">
    <property type="entry name" value="8-OXO-DGTP DIPHOSPHATASE"/>
    <property type="match status" value="1"/>
</dbReference>
<evidence type="ECO:0000256" key="12">
    <source>
        <dbReference type="ARBA" id="ARBA00038905"/>
    </source>
</evidence>
<dbReference type="InterPro" id="IPR047127">
    <property type="entry name" value="MutT-like"/>
</dbReference>
<comment type="caution">
    <text evidence="19">The sequence shown here is derived from an EMBL/GenBank/DDBJ whole genome shotgun (WGS) entry which is preliminary data.</text>
</comment>
<dbReference type="EC" id="3.6.1.55" evidence="12"/>
<keyword evidence="3" id="KW-0515">Mutator protein</keyword>
<evidence type="ECO:0000256" key="8">
    <source>
        <dbReference type="ARBA" id="ARBA00022842"/>
    </source>
</evidence>
<evidence type="ECO:0000256" key="13">
    <source>
        <dbReference type="ARBA" id="ARBA00040794"/>
    </source>
</evidence>
<dbReference type="InterPro" id="IPR000086">
    <property type="entry name" value="NUDIX_hydrolase_dom"/>
</dbReference>
<keyword evidence="9" id="KW-0234">DNA repair</keyword>
<evidence type="ECO:0000256" key="14">
    <source>
        <dbReference type="ARBA" id="ARBA00041592"/>
    </source>
</evidence>
<evidence type="ECO:0000256" key="4">
    <source>
        <dbReference type="ARBA" id="ARBA00022705"/>
    </source>
</evidence>
<dbReference type="SUPFAM" id="SSF55811">
    <property type="entry name" value="Nudix"/>
    <property type="match status" value="1"/>
</dbReference>
<dbReference type="Gene3D" id="3.90.79.10">
    <property type="entry name" value="Nucleoside Triphosphate Pyrophosphohydrolase"/>
    <property type="match status" value="1"/>
</dbReference>
<evidence type="ECO:0000256" key="15">
    <source>
        <dbReference type="ARBA" id="ARBA00041979"/>
    </source>
</evidence>
<evidence type="ECO:0000256" key="3">
    <source>
        <dbReference type="ARBA" id="ARBA00022457"/>
    </source>
</evidence>
<dbReference type="PANTHER" id="PTHR47707:SF1">
    <property type="entry name" value="NUDIX HYDROLASE FAMILY PROTEIN"/>
    <property type="match status" value="1"/>
</dbReference>
<keyword evidence="20" id="KW-1185">Reference proteome</keyword>
<keyword evidence="5" id="KW-0479">Metal-binding</keyword>
<comment type="catalytic activity">
    <reaction evidence="11">
        <text>8-oxo-GTP + H2O = 8-oxo-GMP + diphosphate + H(+)</text>
        <dbReference type="Rhea" id="RHEA:67616"/>
        <dbReference type="ChEBI" id="CHEBI:15377"/>
        <dbReference type="ChEBI" id="CHEBI:15378"/>
        <dbReference type="ChEBI" id="CHEBI:33019"/>
        <dbReference type="ChEBI" id="CHEBI:143553"/>
        <dbReference type="ChEBI" id="CHEBI:145694"/>
    </reaction>
</comment>
<evidence type="ECO:0000256" key="1">
    <source>
        <dbReference type="ARBA" id="ARBA00001946"/>
    </source>
</evidence>
<reference evidence="19" key="1">
    <citation type="submission" date="2022-03" db="EMBL/GenBank/DDBJ databases">
        <title>Identification of a novel bacterium isolated from mangrove sediments.</title>
        <authorList>
            <person name="Pan X."/>
        </authorList>
    </citation>
    <scope>NUCLEOTIDE SEQUENCE</scope>
    <source>
        <strain evidence="19">B1949</strain>
    </source>
</reference>
<dbReference type="PRINTS" id="PR00502">
    <property type="entry name" value="NUDIXFAMILY"/>
</dbReference>
<dbReference type="InterPro" id="IPR020476">
    <property type="entry name" value="Nudix_hydrolase"/>
</dbReference>
<dbReference type="Proteomes" id="UP001162881">
    <property type="component" value="Unassembled WGS sequence"/>
</dbReference>
<comment type="cofactor">
    <cofactor evidence="1">
        <name>Mg(2+)</name>
        <dbReference type="ChEBI" id="CHEBI:18420"/>
    </cofactor>
</comment>
<evidence type="ECO:0000256" key="10">
    <source>
        <dbReference type="ARBA" id="ARBA00035861"/>
    </source>
</evidence>
<gene>
    <name evidence="19" type="ORF">MTR62_10135</name>
</gene>